<dbReference type="InterPro" id="IPR016160">
    <property type="entry name" value="Ald_DH_CS_CYS"/>
</dbReference>
<dbReference type="InterPro" id="IPR016163">
    <property type="entry name" value="Ald_DH_C"/>
</dbReference>
<dbReference type="GO" id="GO:0004029">
    <property type="term" value="F:aldehyde dehydrogenase (NAD+) activity"/>
    <property type="evidence" value="ECO:0007669"/>
    <property type="project" value="UniProtKB-ARBA"/>
</dbReference>
<dbReference type="SUPFAM" id="SSF53720">
    <property type="entry name" value="ALDH-like"/>
    <property type="match status" value="1"/>
</dbReference>
<evidence type="ECO:0000256" key="1">
    <source>
        <dbReference type="ARBA" id="ARBA00009986"/>
    </source>
</evidence>
<dbReference type="PROSITE" id="PS00070">
    <property type="entry name" value="ALDEHYDE_DEHYDR_CYS"/>
    <property type="match status" value="1"/>
</dbReference>
<dbReference type="EMBL" id="CP144749">
    <property type="protein sequence ID" value="WVZ73831.1"/>
    <property type="molecule type" value="Genomic_DNA"/>
</dbReference>
<sequence length="634" mass="68083">GKELSNPFASQVVTEPKAPIFLKISVSLHLSSRSHHRPEENQIAENLLEISQQHPAGMAARRAASSILSRRLLTRPSPSPASASPAGKSDLLGAGEVLPSKLRGNTEQNYTTSRLPNLQVVLVAGALLRFSTAPAAAAAPTEEPIQPAVEVKHTQLLINGNFVDAASGKTFPTLDPRTGEVIARVAEGDSEDIDRAVAAARRAFDEGPWPRMTAYERCRVLLRFADLVEEHAEEIAALETWDNGKTLAQSAGAEVPMVARCMRYYAGWADKIHGLVVPTDGGHHAQVLHEPVGVAGQIIPWNFPLLMFAWKVGPALACGNTVVLKTAEQTPLSALYVARLLHEAGLPDGVLNVVSGFGPTAGAALCSHMGVDKLAFTGSTGTGQIVLELAARSNLKPVTLELGGKSPFIVMDDADVDQAVDLAHHAVFFNQGQCCCAGSRTFVHERVYDEFVEKSRARAVKRVVGDPFRNGVEQGPQIDGDQFDKILRYVRSGVDSGATLVAGGDRVGNRGFYIQPTVFADAKDDMKIAKDEIFGPVQTILKFSGVEEVVRRANATHYGLAAGVFTRSLDAANTLSRALRAGTVWVNCYDVFDATIPFGGYKMSGVGREKGIYALRNYLQTKAVVTPLKNPAWL</sequence>
<keyword evidence="8" id="KW-1185">Reference proteome</keyword>
<dbReference type="Gene3D" id="3.40.309.10">
    <property type="entry name" value="Aldehyde Dehydrogenase, Chain A, domain 2"/>
    <property type="match status" value="1"/>
</dbReference>
<dbReference type="InterPro" id="IPR015590">
    <property type="entry name" value="Aldehyde_DH_dom"/>
</dbReference>
<dbReference type="PROSITE" id="PS00687">
    <property type="entry name" value="ALDEHYDE_DEHYDR_GLU"/>
    <property type="match status" value="1"/>
</dbReference>
<evidence type="ECO:0000256" key="5">
    <source>
        <dbReference type="RuleBase" id="RU003345"/>
    </source>
</evidence>
<evidence type="ECO:0000256" key="2">
    <source>
        <dbReference type="ARBA" id="ARBA00023002"/>
    </source>
</evidence>
<name>A0AAQ3TIZ3_PASNO</name>
<dbReference type="InterPro" id="IPR016162">
    <property type="entry name" value="Ald_DH_N"/>
</dbReference>
<dbReference type="PANTHER" id="PTHR11699">
    <property type="entry name" value="ALDEHYDE DEHYDROGENASE-RELATED"/>
    <property type="match status" value="1"/>
</dbReference>
<accession>A0AAQ3TIZ3</accession>
<dbReference type="FunFam" id="3.40.605.10:FF:000011">
    <property type="entry name" value="ALD5p Mitochondrial aldehyde dehydrogenase"/>
    <property type="match status" value="1"/>
</dbReference>
<feature type="domain" description="Aldehyde dehydrogenase" evidence="6">
    <location>
        <begin position="162"/>
        <end position="624"/>
    </location>
</feature>
<dbReference type="FunFam" id="3.40.309.10:FF:000001">
    <property type="entry name" value="Mitochondrial aldehyde dehydrogenase 2"/>
    <property type="match status" value="1"/>
</dbReference>
<dbReference type="Pfam" id="PF00171">
    <property type="entry name" value="Aldedh"/>
    <property type="match status" value="1"/>
</dbReference>
<dbReference type="FunFam" id="3.40.605.10:FF:000026">
    <property type="entry name" value="Aldehyde dehydrogenase, putative"/>
    <property type="match status" value="1"/>
</dbReference>
<reference evidence="7 8" key="1">
    <citation type="submission" date="2024-02" db="EMBL/GenBank/DDBJ databases">
        <title>High-quality chromosome-scale genome assembly of Pensacola bahiagrass (Paspalum notatum Flugge var. saurae).</title>
        <authorList>
            <person name="Vega J.M."/>
            <person name="Podio M."/>
            <person name="Orjuela J."/>
            <person name="Siena L.A."/>
            <person name="Pessino S.C."/>
            <person name="Combes M.C."/>
            <person name="Mariac C."/>
            <person name="Albertini E."/>
            <person name="Pupilli F."/>
            <person name="Ortiz J.P.A."/>
            <person name="Leblanc O."/>
        </authorList>
    </citation>
    <scope>NUCLEOTIDE SEQUENCE [LARGE SCALE GENOMIC DNA]</scope>
    <source>
        <strain evidence="7">R1</strain>
        <tissue evidence="7">Leaf</tissue>
    </source>
</reference>
<dbReference type="Gene3D" id="3.40.605.10">
    <property type="entry name" value="Aldehyde Dehydrogenase, Chain A, domain 1"/>
    <property type="match status" value="1"/>
</dbReference>
<protein>
    <recommendedName>
        <fullName evidence="6">Aldehyde dehydrogenase domain-containing protein</fullName>
    </recommendedName>
</protein>
<keyword evidence="2 5" id="KW-0560">Oxidoreductase</keyword>
<organism evidence="7 8">
    <name type="scientific">Paspalum notatum var. saurae</name>
    <dbReference type="NCBI Taxonomy" id="547442"/>
    <lineage>
        <taxon>Eukaryota</taxon>
        <taxon>Viridiplantae</taxon>
        <taxon>Streptophyta</taxon>
        <taxon>Embryophyta</taxon>
        <taxon>Tracheophyta</taxon>
        <taxon>Spermatophyta</taxon>
        <taxon>Magnoliopsida</taxon>
        <taxon>Liliopsida</taxon>
        <taxon>Poales</taxon>
        <taxon>Poaceae</taxon>
        <taxon>PACMAD clade</taxon>
        <taxon>Panicoideae</taxon>
        <taxon>Andropogonodae</taxon>
        <taxon>Paspaleae</taxon>
        <taxon>Paspalinae</taxon>
        <taxon>Paspalum</taxon>
    </lineage>
</organism>
<evidence type="ECO:0000256" key="3">
    <source>
        <dbReference type="ARBA" id="ARBA00023027"/>
    </source>
</evidence>
<keyword evidence="3" id="KW-0520">NAD</keyword>
<feature type="active site" evidence="4">
    <location>
        <position position="401"/>
    </location>
</feature>
<comment type="similarity">
    <text evidence="1 5">Belongs to the aldehyde dehydrogenase family.</text>
</comment>
<dbReference type="AlphaFoldDB" id="A0AAQ3TIZ3"/>
<dbReference type="InterPro" id="IPR029510">
    <property type="entry name" value="Ald_DH_CS_GLU"/>
</dbReference>
<evidence type="ECO:0000313" key="8">
    <source>
        <dbReference type="Proteomes" id="UP001341281"/>
    </source>
</evidence>
<gene>
    <name evidence="7" type="ORF">U9M48_022094</name>
</gene>
<evidence type="ECO:0000259" key="6">
    <source>
        <dbReference type="Pfam" id="PF00171"/>
    </source>
</evidence>
<dbReference type="GO" id="GO:0019752">
    <property type="term" value="P:carboxylic acid metabolic process"/>
    <property type="evidence" value="ECO:0007669"/>
    <property type="project" value="UniProtKB-ARBA"/>
</dbReference>
<feature type="non-terminal residue" evidence="7">
    <location>
        <position position="1"/>
    </location>
</feature>
<dbReference type="GO" id="GO:0005739">
    <property type="term" value="C:mitochondrion"/>
    <property type="evidence" value="ECO:0007669"/>
    <property type="project" value="UniProtKB-ARBA"/>
</dbReference>
<proteinExistence type="inferred from homology"/>
<dbReference type="Proteomes" id="UP001341281">
    <property type="component" value="Chromosome 05"/>
</dbReference>
<dbReference type="InterPro" id="IPR016161">
    <property type="entry name" value="Ald_DH/histidinol_DH"/>
</dbReference>
<evidence type="ECO:0000313" key="7">
    <source>
        <dbReference type="EMBL" id="WVZ73831.1"/>
    </source>
</evidence>
<evidence type="ECO:0000256" key="4">
    <source>
        <dbReference type="PROSITE-ProRule" id="PRU10007"/>
    </source>
</evidence>